<protein>
    <submittedName>
        <fullName evidence="1">Uncharacterized protein</fullName>
    </submittedName>
</protein>
<dbReference type="InterPro" id="IPR018810">
    <property type="entry name" value="UPF0662"/>
</dbReference>
<organism evidence="1 2">
    <name type="scientific">Aspergillus luchuensis (strain CBS 106.47)</name>
    <dbReference type="NCBI Taxonomy" id="1137211"/>
    <lineage>
        <taxon>Eukaryota</taxon>
        <taxon>Fungi</taxon>
        <taxon>Dikarya</taxon>
        <taxon>Ascomycota</taxon>
        <taxon>Pezizomycotina</taxon>
        <taxon>Eurotiomycetes</taxon>
        <taxon>Eurotiomycetidae</taxon>
        <taxon>Eurotiales</taxon>
        <taxon>Aspergillaceae</taxon>
        <taxon>Aspergillus</taxon>
        <taxon>Aspergillus subgen. Circumdati</taxon>
    </lineage>
</organism>
<dbReference type="Pfam" id="PF10303">
    <property type="entry name" value="DUF2408"/>
    <property type="match status" value="2"/>
</dbReference>
<dbReference type="AlphaFoldDB" id="A0A1M3TBC7"/>
<dbReference type="GO" id="GO:0005634">
    <property type="term" value="C:nucleus"/>
    <property type="evidence" value="ECO:0007669"/>
    <property type="project" value="TreeGrafter"/>
</dbReference>
<name>A0A1M3TBC7_ASPLC</name>
<gene>
    <name evidence="1" type="ORF">ASPFODRAFT_167937</name>
</gene>
<dbReference type="OrthoDB" id="2011986at2759"/>
<evidence type="ECO:0000313" key="1">
    <source>
        <dbReference type="EMBL" id="OJZ84060.1"/>
    </source>
</evidence>
<dbReference type="PANTHER" id="PTHR28086:SF1">
    <property type="entry name" value="CU(2+) SUPPRESSING AND BLEOMYCIN SENSITIVE PROTEIN 1"/>
    <property type="match status" value="1"/>
</dbReference>
<dbReference type="EMBL" id="KV878245">
    <property type="protein sequence ID" value="OJZ84060.1"/>
    <property type="molecule type" value="Genomic_DNA"/>
</dbReference>
<dbReference type="Proteomes" id="UP000184063">
    <property type="component" value="Unassembled WGS sequence"/>
</dbReference>
<dbReference type="GO" id="GO:0005737">
    <property type="term" value="C:cytoplasm"/>
    <property type="evidence" value="ECO:0007669"/>
    <property type="project" value="TreeGrafter"/>
</dbReference>
<evidence type="ECO:0000313" key="2">
    <source>
        <dbReference type="Proteomes" id="UP000184063"/>
    </source>
</evidence>
<reference evidence="2" key="1">
    <citation type="journal article" date="2017" name="Genome Biol.">
        <title>Comparative genomics reveals high biological diversity and specific adaptations in the industrially and medically important fungal genus Aspergillus.</title>
        <authorList>
            <person name="de Vries R.P."/>
            <person name="Riley R."/>
            <person name="Wiebenga A."/>
            <person name="Aguilar-Osorio G."/>
            <person name="Amillis S."/>
            <person name="Uchima C.A."/>
            <person name="Anderluh G."/>
            <person name="Asadollahi M."/>
            <person name="Askin M."/>
            <person name="Barry K."/>
            <person name="Battaglia E."/>
            <person name="Bayram O."/>
            <person name="Benocci T."/>
            <person name="Braus-Stromeyer S.A."/>
            <person name="Caldana C."/>
            <person name="Canovas D."/>
            <person name="Cerqueira G.C."/>
            <person name="Chen F."/>
            <person name="Chen W."/>
            <person name="Choi C."/>
            <person name="Clum A."/>
            <person name="Dos Santos R.A."/>
            <person name="Damasio A.R."/>
            <person name="Diallinas G."/>
            <person name="Emri T."/>
            <person name="Fekete E."/>
            <person name="Flipphi M."/>
            <person name="Freyberg S."/>
            <person name="Gallo A."/>
            <person name="Gournas C."/>
            <person name="Habgood R."/>
            <person name="Hainaut M."/>
            <person name="Harispe M.L."/>
            <person name="Henrissat B."/>
            <person name="Hilden K.S."/>
            <person name="Hope R."/>
            <person name="Hossain A."/>
            <person name="Karabika E."/>
            <person name="Karaffa L."/>
            <person name="Karanyi Z."/>
            <person name="Krasevec N."/>
            <person name="Kuo A."/>
            <person name="Kusch H."/>
            <person name="LaButti K."/>
            <person name="Lagendijk E.L."/>
            <person name="Lapidus A."/>
            <person name="Levasseur A."/>
            <person name="Lindquist E."/>
            <person name="Lipzen A."/>
            <person name="Logrieco A.F."/>
            <person name="MacCabe A."/>
            <person name="Maekelae M.R."/>
            <person name="Malavazi I."/>
            <person name="Melin P."/>
            <person name="Meyer V."/>
            <person name="Mielnichuk N."/>
            <person name="Miskei M."/>
            <person name="Molnar A.P."/>
            <person name="Mule G."/>
            <person name="Ngan C.Y."/>
            <person name="Orejas M."/>
            <person name="Orosz E."/>
            <person name="Ouedraogo J.P."/>
            <person name="Overkamp K.M."/>
            <person name="Park H.-S."/>
            <person name="Perrone G."/>
            <person name="Piumi F."/>
            <person name="Punt P.J."/>
            <person name="Ram A.F."/>
            <person name="Ramon A."/>
            <person name="Rauscher S."/>
            <person name="Record E."/>
            <person name="Riano-Pachon D.M."/>
            <person name="Robert V."/>
            <person name="Roehrig J."/>
            <person name="Ruller R."/>
            <person name="Salamov A."/>
            <person name="Salih N.S."/>
            <person name="Samson R.A."/>
            <person name="Sandor E."/>
            <person name="Sanguinetti M."/>
            <person name="Schuetze T."/>
            <person name="Sepcic K."/>
            <person name="Shelest E."/>
            <person name="Sherlock G."/>
            <person name="Sophianopoulou V."/>
            <person name="Squina F.M."/>
            <person name="Sun H."/>
            <person name="Susca A."/>
            <person name="Todd R.B."/>
            <person name="Tsang A."/>
            <person name="Unkles S.E."/>
            <person name="van de Wiele N."/>
            <person name="van Rossen-Uffink D."/>
            <person name="Oliveira J.V."/>
            <person name="Vesth T.C."/>
            <person name="Visser J."/>
            <person name="Yu J.-H."/>
            <person name="Zhou M."/>
            <person name="Andersen M.R."/>
            <person name="Archer D.B."/>
            <person name="Baker S.E."/>
            <person name="Benoit I."/>
            <person name="Brakhage A.A."/>
            <person name="Braus G.H."/>
            <person name="Fischer R."/>
            <person name="Frisvad J.C."/>
            <person name="Goldman G.H."/>
            <person name="Houbraken J."/>
            <person name="Oakley B."/>
            <person name="Pocsi I."/>
            <person name="Scazzocchio C."/>
            <person name="Seiboth B."/>
            <person name="vanKuyk P.A."/>
            <person name="Wortman J."/>
            <person name="Dyer P.S."/>
            <person name="Grigoriev I.V."/>
        </authorList>
    </citation>
    <scope>NUCLEOTIDE SEQUENCE [LARGE SCALE GENOMIC DNA]</scope>
    <source>
        <strain evidence="2">CBS 106.47</strain>
    </source>
</reference>
<dbReference type="VEuPathDB" id="FungiDB:ASPFODRAFT_167937"/>
<sequence>MDSPAVPAPLDPKEQPILERLLRTRDALILLKQDKSSYIKSRDVLPLYEEVVAEVEKLNAARKEQDRRRAHNRLDYVLDDCFQLISLLFLTVGRNNEAPAVYSLATTVQRLLDHLEEAGFYSSKDLISITKTLANMNDTLERCRQAYSPALITLLESRLEKCQLLLEKLQSGLAKLGPELAATHETLVSILRSTSAVNTRSKFSSSEVTALRTQLKKIEEGMKDGQFVDAEGVPLSGAQEDVKLLMERCWLWTEIVLERQGKIDERFKEQYDKLIEIRNQLDRLAVTQAWSLRETDLFGYQRKLDRIDEARVNGNFVDAEGNAADIHAQRTLLYLIRRSYGYIYALLISSEPVSEALLPVYNQLQTLRKCLLEVQESGGVSNSRELYPYSMKLNSIDNMRVDGKFYVGTDIPEGQGSVNALLAECYDIVWELRAAVDEDERTA</sequence>
<proteinExistence type="predicted"/>
<dbReference type="PANTHER" id="PTHR28086">
    <property type="entry name" value="UPF0662 PROTEIN YPL260W"/>
    <property type="match status" value="1"/>
</dbReference>
<accession>A0A1M3TBC7</accession>